<accession>A0A9W6IYJ1</accession>
<evidence type="ECO:0000256" key="1">
    <source>
        <dbReference type="SAM" id="SignalP"/>
    </source>
</evidence>
<dbReference type="NCBIfam" id="TIGR02283">
    <property type="entry name" value="MltB_2"/>
    <property type="match status" value="1"/>
</dbReference>
<feature type="chain" id="PRO_5040718197" evidence="1">
    <location>
        <begin position="34"/>
        <end position="425"/>
    </location>
</feature>
<dbReference type="InterPro" id="IPR043426">
    <property type="entry name" value="MltB-like"/>
</dbReference>
<sequence length="425" mass="45308">MNALKSFQFLANCRLLLMAAMLISLGGANVARAAPAIDRGAVEAQFQGWLSATVQPAAAKAGVSAATIRSATAGLTLDWSLPDLAPPGAPPLGGPQRQPEFADPGRYVAEANFAALTSEGKAELARWSGTLDSVERRYGVPREIVVAIWGRESRFGKAKIGNVAVRALATEAFMGARKDQFLPELIAALKILDGDHVALAEMKSSWAGAMGQPQFLPSKYLENAVDMDGDGKRDIWNSVPDTLGSIANYLRRHGWKPGRDWGVEVDLPVGVACTFEGPDQSKTVAEWTALGVRPKAGGSLPKAKDAALHLMTPAGRTGPAFLVSDNFYVIKQYNESDLYALFVGHLGDRLRGGGPIQGKWTTPRGVARADIAAMQRRLEAQGHDVGSADGLVGFRTRVAVGRWEAGQGRAQTCFPQPDDVKLIGK</sequence>
<dbReference type="RefSeq" id="WP_271167782.1">
    <property type="nucleotide sequence ID" value="NZ_BSFI01000006.1"/>
</dbReference>
<dbReference type="InterPro" id="IPR031304">
    <property type="entry name" value="SLT_2"/>
</dbReference>
<reference evidence="3" key="1">
    <citation type="journal article" date="2014" name="Int. J. Syst. Evol. Microbiol.">
        <title>Complete genome sequence of Corynebacterium casei LMG S-19264T (=DSM 44701T), isolated from a smear-ripened cheese.</title>
        <authorList>
            <consortium name="US DOE Joint Genome Institute (JGI-PGF)"/>
            <person name="Walter F."/>
            <person name="Albersmeier A."/>
            <person name="Kalinowski J."/>
            <person name="Ruckert C."/>
        </authorList>
    </citation>
    <scope>NUCLEOTIDE SEQUENCE</scope>
    <source>
        <strain evidence="3">VKM B-2347</strain>
    </source>
</reference>
<reference evidence="3" key="2">
    <citation type="submission" date="2023-01" db="EMBL/GenBank/DDBJ databases">
        <authorList>
            <person name="Sun Q."/>
            <person name="Evtushenko L."/>
        </authorList>
    </citation>
    <scope>NUCLEOTIDE SEQUENCE</scope>
    <source>
        <strain evidence="3">VKM B-2347</strain>
    </source>
</reference>
<name>A0A9W6IYJ1_9HYPH</name>
<comment type="caution">
    <text evidence="3">The sequence shown here is derived from an EMBL/GenBank/DDBJ whole genome shotgun (WGS) entry which is preliminary data.</text>
</comment>
<evidence type="ECO:0000313" key="4">
    <source>
        <dbReference type="Proteomes" id="UP001143372"/>
    </source>
</evidence>
<dbReference type="SUPFAM" id="SSF53955">
    <property type="entry name" value="Lysozyme-like"/>
    <property type="match status" value="1"/>
</dbReference>
<feature type="domain" description="Transglycosylase SLT" evidence="2">
    <location>
        <begin position="46"/>
        <end position="348"/>
    </location>
</feature>
<dbReference type="Pfam" id="PF13406">
    <property type="entry name" value="SLT_2"/>
    <property type="match status" value="1"/>
</dbReference>
<dbReference type="PANTHER" id="PTHR30163:SF8">
    <property type="entry name" value="LYTIC MUREIN TRANSGLYCOSYLASE"/>
    <property type="match status" value="1"/>
</dbReference>
<keyword evidence="1" id="KW-0732">Signal</keyword>
<proteinExistence type="predicted"/>
<dbReference type="GO" id="GO:0008933">
    <property type="term" value="F:peptidoglycan lytic transglycosylase activity"/>
    <property type="evidence" value="ECO:0007669"/>
    <property type="project" value="TreeGrafter"/>
</dbReference>
<evidence type="ECO:0000259" key="2">
    <source>
        <dbReference type="Pfam" id="PF13406"/>
    </source>
</evidence>
<protein>
    <submittedName>
        <fullName evidence="3">Membrane protein</fullName>
    </submittedName>
</protein>
<gene>
    <name evidence="3" type="ORF">GCM10008179_11680</name>
</gene>
<dbReference type="InterPro" id="IPR036365">
    <property type="entry name" value="PGBD-like_sf"/>
</dbReference>
<keyword evidence="4" id="KW-1185">Reference proteome</keyword>
<dbReference type="InterPro" id="IPR011970">
    <property type="entry name" value="MltB_2"/>
</dbReference>
<dbReference type="Gene3D" id="1.10.8.350">
    <property type="entry name" value="Bacterial muramidase"/>
    <property type="match status" value="1"/>
</dbReference>
<evidence type="ECO:0000313" key="3">
    <source>
        <dbReference type="EMBL" id="GLK67530.1"/>
    </source>
</evidence>
<dbReference type="AlphaFoldDB" id="A0A9W6IYJ1"/>
<dbReference type="GO" id="GO:0009253">
    <property type="term" value="P:peptidoglycan catabolic process"/>
    <property type="evidence" value="ECO:0007669"/>
    <property type="project" value="TreeGrafter"/>
</dbReference>
<dbReference type="Gene3D" id="1.10.530.10">
    <property type="match status" value="1"/>
</dbReference>
<feature type="signal peptide" evidence="1">
    <location>
        <begin position="1"/>
        <end position="33"/>
    </location>
</feature>
<dbReference type="CDD" id="cd13399">
    <property type="entry name" value="Slt35-like"/>
    <property type="match status" value="1"/>
</dbReference>
<dbReference type="InterPro" id="IPR023346">
    <property type="entry name" value="Lysozyme-like_dom_sf"/>
</dbReference>
<dbReference type="Proteomes" id="UP001143372">
    <property type="component" value="Unassembled WGS sequence"/>
</dbReference>
<dbReference type="PANTHER" id="PTHR30163">
    <property type="entry name" value="MEMBRANE-BOUND LYTIC MUREIN TRANSGLYCOSYLASE B"/>
    <property type="match status" value="1"/>
</dbReference>
<organism evidence="3 4">
    <name type="scientific">Hansschlegelia plantiphila</name>
    <dbReference type="NCBI Taxonomy" id="374655"/>
    <lineage>
        <taxon>Bacteria</taxon>
        <taxon>Pseudomonadati</taxon>
        <taxon>Pseudomonadota</taxon>
        <taxon>Alphaproteobacteria</taxon>
        <taxon>Hyphomicrobiales</taxon>
        <taxon>Methylopilaceae</taxon>
        <taxon>Hansschlegelia</taxon>
    </lineage>
</organism>
<dbReference type="SUPFAM" id="SSF47090">
    <property type="entry name" value="PGBD-like"/>
    <property type="match status" value="1"/>
</dbReference>
<dbReference type="EMBL" id="BSFI01000006">
    <property type="protein sequence ID" value="GLK67530.1"/>
    <property type="molecule type" value="Genomic_DNA"/>
</dbReference>